<evidence type="ECO:0000256" key="1">
    <source>
        <dbReference type="SAM" id="MobiDB-lite"/>
    </source>
</evidence>
<comment type="caution">
    <text evidence="2">The sequence shown here is derived from an EMBL/GenBank/DDBJ whole genome shotgun (WGS) entry which is preliminary data.</text>
</comment>
<evidence type="ECO:0000313" key="2">
    <source>
        <dbReference type="EMBL" id="KAF6039237.1"/>
    </source>
</evidence>
<gene>
    <name evidence="2" type="ORF">EB796_002432</name>
</gene>
<dbReference type="AlphaFoldDB" id="A0A7J7KM61"/>
<name>A0A7J7KM61_BUGNE</name>
<proteinExistence type="predicted"/>
<protein>
    <submittedName>
        <fullName evidence="2">DHX16</fullName>
    </submittedName>
</protein>
<feature type="compositionally biased region" description="Basic and acidic residues" evidence="1">
    <location>
        <begin position="167"/>
        <end position="217"/>
    </location>
</feature>
<keyword evidence="3" id="KW-1185">Reference proteome</keyword>
<feature type="region of interest" description="Disordered" evidence="1">
    <location>
        <begin position="107"/>
        <end position="217"/>
    </location>
</feature>
<organism evidence="2 3">
    <name type="scientific">Bugula neritina</name>
    <name type="common">Brown bryozoan</name>
    <name type="synonym">Sertularia neritina</name>
    <dbReference type="NCBI Taxonomy" id="10212"/>
    <lineage>
        <taxon>Eukaryota</taxon>
        <taxon>Metazoa</taxon>
        <taxon>Spiralia</taxon>
        <taxon>Lophotrochozoa</taxon>
        <taxon>Bryozoa</taxon>
        <taxon>Gymnolaemata</taxon>
        <taxon>Cheilostomatida</taxon>
        <taxon>Flustrina</taxon>
        <taxon>Buguloidea</taxon>
        <taxon>Bugulidae</taxon>
        <taxon>Bugula</taxon>
    </lineage>
</organism>
<evidence type="ECO:0000313" key="3">
    <source>
        <dbReference type="Proteomes" id="UP000593567"/>
    </source>
</evidence>
<dbReference type="EMBL" id="VXIV02000288">
    <property type="protein sequence ID" value="KAF6039237.1"/>
    <property type="molecule type" value="Genomic_DNA"/>
</dbReference>
<dbReference type="Proteomes" id="UP000593567">
    <property type="component" value="Unassembled WGS sequence"/>
</dbReference>
<reference evidence="2" key="1">
    <citation type="submission" date="2020-06" db="EMBL/GenBank/DDBJ databases">
        <title>Draft genome of Bugula neritina, a colonial animal packing powerful symbionts and potential medicines.</title>
        <authorList>
            <person name="Rayko M."/>
        </authorList>
    </citation>
    <scope>NUCLEOTIDE SEQUENCE [LARGE SCALE GENOMIC DNA]</scope>
    <source>
        <strain evidence="2">Kwan_BN1</strain>
    </source>
</reference>
<accession>A0A7J7KM61</accession>
<sequence>MLGCTVDVEKYTNFCTSSKVFIRTQILLCDMASLERWVGDRLYDIVGISDKMIAQYVLGLAQDAKSPADYLEKLRETEALDINEKIISFAQELFNKLPPKQSATKLLEQQKRQDALSMQRRNQSYQLVETDSEEEKVSKKSSTKSKKSSKRQLRHKKESSESEDETEVRRAGERESERQADLKERDEYASRVRDRDKDKTKKIVSKSEQKAHEEAAKRLKLESEDKKKIVPELRMKSRQTYLHKRQNEKLVDLEMEIQDEEYLFGDQKLTEREKRGCKTRKRCWL</sequence>
<dbReference type="OrthoDB" id="9950091at2759"/>
<feature type="compositionally biased region" description="Polar residues" evidence="1">
    <location>
        <begin position="119"/>
        <end position="129"/>
    </location>
</feature>
<feature type="compositionally biased region" description="Basic residues" evidence="1">
    <location>
        <begin position="139"/>
        <end position="157"/>
    </location>
</feature>